<evidence type="ECO:0000313" key="5">
    <source>
        <dbReference type="EMBL" id="OMO76193.1"/>
    </source>
</evidence>
<accession>A0A1R3I0U1</accession>
<name>A0A1R3I0U1_9ROSI</name>
<evidence type="ECO:0000313" key="6">
    <source>
        <dbReference type="Proteomes" id="UP000187203"/>
    </source>
</evidence>
<dbReference type="GO" id="GO:0008168">
    <property type="term" value="F:methyltransferase activity"/>
    <property type="evidence" value="ECO:0007669"/>
    <property type="project" value="UniProtKB-KW"/>
</dbReference>
<dbReference type="Proteomes" id="UP000187203">
    <property type="component" value="Unassembled WGS sequence"/>
</dbReference>
<organism evidence="5 6">
    <name type="scientific">Corchorus olitorius</name>
    <dbReference type="NCBI Taxonomy" id="93759"/>
    <lineage>
        <taxon>Eukaryota</taxon>
        <taxon>Viridiplantae</taxon>
        <taxon>Streptophyta</taxon>
        <taxon>Embryophyta</taxon>
        <taxon>Tracheophyta</taxon>
        <taxon>Spermatophyta</taxon>
        <taxon>Magnoliopsida</taxon>
        <taxon>eudicotyledons</taxon>
        <taxon>Gunneridae</taxon>
        <taxon>Pentapetalae</taxon>
        <taxon>rosids</taxon>
        <taxon>malvids</taxon>
        <taxon>Malvales</taxon>
        <taxon>Malvaceae</taxon>
        <taxon>Grewioideae</taxon>
        <taxon>Apeibeae</taxon>
        <taxon>Corchorus</taxon>
    </lineage>
</organism>
<evidence type="ECO:0000256" key="3">
    <source>
        <dbReference type="ARBA" id="ARBA00022723"/>
    </source>
</evidence>
<evidence type="ECO:0000256" key="4">
    <source>
        <dbReference type="ARBA" id="ARBA00022842"/>
    </source>
</evidence>
<keyword evidence="4" id="KW-0460">Magnesium</keyword>
<keyword evidence="1 5" id="KW-0489">Methyltransferase</keyword>
<dbReference type="AlphaFoldDB" id="A0A1R3I0U1"/>
<keyword evidence="6" id="KW-1185">Reference proteome</keyword>
<proteinExistence type="predicted"/>
<dbReference type="OrthoDB" id="1523883at2759"/>
<sequence length="156" mass="17789">MAPNGRIIFIINARKSDDPIGKESIYFWELLSKAISYLVSQGLIDEEKLDSFNAPIHTPSQDEVEELVKKEGSFTIEFIELLDIDLVGVWSSPEAKAKNVRAFSEPLISHQFGDKNVMDKLYDKVTQMVIEDYKMQKPETMKNVSLVAVLKKKETH</sequence>
<dbReference type="GO" id="GO:0032259">
    <property type="term" value="P:methylation"/>
    <property type="evidence" value="ECO:0007669"/>
    <property type="project" value="UniProtKB-KW"/>
</dbReference>
<dbReference type="Pfam" id="PF03492">
    <property type="entry name" value="Methyltransf_7"/>
    <property type="match status" value="1"/>
</dbReference>
<evidence type="ECO:0000256" key="1">
    <source>
        <dbReference type="ARBA" id="ARBA00022603"/>
    </source>
</evidence>
<dbReference type="InterPro" id="IPR029063">
    <property type="entry name" value="SAM-dependent_MTases_sf"/>
</dbReference>
<dbReference type="GO" id="GO:0046872">
    <property type="term" value="F:metal ion binding"/>
    <property type="evidence" value="ECO:0007669"/>
    <property type="project" value="UniProtKB-KW"/>
</dbReference>
<reference evidence="6" key="1">
    <citation type="submission" date="2013-09" db="EMBL/GenBank/DDBJ databases">
        <title>Corchorus olitorius genome sequencing.</title>
        <authorList>
            <person name="Alam M."/>
            <person name="Haque M.S."/>
            <person name="Islam M.S."/>
            <person name="Emdad E.M."/>
            <person name="Islam M.M."/>
            <person name="Ahmed B."/>
            <person name="Halim A."/>
            <person name="Hossen Q.M.M."/>
            <person name="Hossain M.Z."/>
            <person name="Ahmed R."/>
            <person name="Khan M.M."/>
            <person name="Islam R."/>
            <person name="Rashid M.M."/>
            <person name="Khan S.A."/>
            <person name="Rahman M.S."/>
            <person name="Alam M."/>
            <person name="Yahiya A.S."/>
            <person name="Khan M.S."/>
            <person name="Azam M.S."/>
            <person name="Haque T."/>
            <person name="Lashkar M.Z.H."/>
            <person name="Akhand A.I."/>
            <person name="Morshed G."/>
            <person name="Roy S."/>
            <person name="Uddin K.S."/>
            <person name="Rabeya T."/>
            <person name="Hossain A.S."/>
            <person name="Chowdhury A."/>
            <person name="Snigdha A.R."/>
            <person name="Mortoza M.S."/>
            <person name="Matin S.A."/>
            <person name="Hoque S.M.E."/>
            <person name="Islam M.K."/>
            <person name="Roy D.K."/>
            <person name="Haider R."/>
            <person name="Moosa M.M."/>
            <person name="Elias S.M."/>
            <person name="Hasan A.M."/>
            <person name="Jahan S."/>
            <person name="Shafiuddin M."/>
            <person name="Mahmood N."/>
            <person name="Shommy N.S."/>
        </authorList>
    </citation>
    <scope>NUCLEOTIDE SEQUENCE [LARGE SCALE GENOMIC DNA]</scope>
    <source>
        <strain evidence="6">cv. O-4</strain>
    </source>
</reference>
<dbReference type="InterPro" id="IPR042086">
    <property type="entry name" value="MeTrfase_capping"/>
</dbReference>
<dbReference type="Gene3D" id="1.10.1200.270">
    <property type="entry name" value="Methyltransferase, alpha-helical capping domain"/>
    <property type="match status" value="1"/>
</dbReference>
<keyword evidence="2" id="KW-0808">Transferase</keyword>
<comment type="caution">
    <text evidence="5">The sequence shown here is derived from an EMBL/GenBank/DDBJ whole genome shotgun (WGS) entry which is preliminary data.</text>
</comment>
<dbReference type="SUPFAM" id="SSF53335">
    <property type="entry name" value="S-adenosyl-L-methionine-dependent methyltransferases"/>
    <property type="match status" value="1"/>
</dbReference>
<gene>
    <name evidence="5" type="ORF">COLO4_25646</name>
</gene>
<dbReference type="PANTHER" id="PTHR31009">
    <property type="entry name" value="S-ADENOSYL-L-METHIONINE:CARBOXYL METHYLTRANSFERASE FAMILY PROTEIN"/>
    <property type="match status" value="1"/>
</dbReference>
<evidence type="ECO:0000256" key="2">
    <source>
        <dbReference type="ARBA" id="ARBA00022679"/>
    </source>
</evidence>
<dbReference type="EMBL" id="AWUE01019105">
    <property type="protein sequence ID" value="OMO76193.1"/>
    <property type="molecule type" value="Genomic_DNA"/>
</dbReference>
<keyword evidence="3" id="KW-0479">Metal-binding</keyword>
<dbReference type="STRING" id="93759.A0A1R3I0U1"/>
<dbReference type="InterPro" id="IPR005299">
    <property type="entry name" value="MeTrfase_7"/>
</dbReference>
<protein>
    <submittedName>
        <fullName evidence="5">SAM dependent carboxyl methyltransferase</fullName>
    </submittedName>
</protein>